<accession>A0A0T5P3N9</accession>
<dbReference type="NCBIfam" id="NF004868">
    <property type="entry name" value="PRK06224.1-5"/>
    <property type="match status" value="1"/>
</dbReference>
<dbReference type="STRING" id="540747.SAMN04488031_10615"/>
<dbReference type="AlphaFoldDB" id="A0A0T5P3N9"/>
<dbReference type="InterPro" id="IPR036969">
    <property type="entry name" value="Citrate_synthase_sf"/>
</dbReference>
<comment type="similarity">
    <text evidence="2">Belongs to the citrate synthase family.</text>
</comment>
<dbReference type="Gene3D" id="1.10.230.10">
    <property type="entry name" value="Cytochrome P450-Terp, domain 2"/>
    <property type="match status" value="1"/>
</dbReference>
<organism evidence="5 7">
    <name type="scientific">Roseovarius indicus</name>
    <dbReference type="NCBI Taxonomy" id="540747"/>
    <lineage>
        <taxon>Bacteria</taxon>
        <taxon>Pseudomonadati</taxon>
        <taxon>Pseudomonadota</taxon>
        <taxon>Alphaproteobacteria</taxon>
        <taxon>Rhodobacterales</taxon>
        <taxon>Roseobacteraceae</taxon>
        <taxon>Roseovarius</taxon>
    </lineage>
</organism>
<reference evidence="5 7" key="1">
    <citation type="submission" date="2015-04" db="EMBL/GenBank/DDBJ databases">
        <title>The draft genome sequence of Roseovarius indicus B108T.</title>
        <authorList>
            <person name="Li G."/>
            <person name="Lai Q."/>
            <person name="Shao Z."/>
            <person name="Yan P."/>
        </authorList>
    </citation>
    <scope>NUCLEOTIDE SEQUENCE [LARGE SCALE GENOMIC DNA]</scope>
    <source>
        <strain evidence="5 7">B108</strain>
    </source>
</reference>
<dbReference type="Proteomes" id="UP000325785">
    <property type="component" value="Chromosome"/>
</dbReference>
<keyword evidence="6" id="KW-0012">Acyltransferase</keyword>
<dbReference type="PANTHER" id="PTHR11739:SF4">
    <property type="entry name" value="CITRATE SYNTHASE, PEROXISOMAL"/>
    <property type="match status" value="1"/>
</dbReference>
<dbReference type="RefSeq" id="WP_057819566.1">
    <property type="nucleotide sequence ID" value="NZ_CP031598.1"/>
</dbReference>
<dbReference type="Proteomes" id="UP000051401">
    <property type="component" value="Unassembled WGS sequence"/>
</dbReference>
<comment type="pathway">
    <text evidence="1">Carbohydrate metabolism; tricarboxylic acid cycle; isocitrate from oxaloacetate: step 1/2.</text>
</comment>
<name>A0A0T5P3N9_9RHOB</name>
<keyword evidence="4 6" id="KW-0808">Transferase</keyword>
<evidence type="ECO:0000256" key="3">
    <source>
        <dbReference type="ARBA" id="ARBA00012972"/>
    </source>
</evidence>
<reference evidence="6 8" key="2">
    <citation type="submission" date="2018-08" db="EMBL/GenBank/DDBJ databases">
        <title>Genetic Globetrotter - A new plasmid hitch-hiking vast phylogenetic and geographic distances.</title>
        <authorList>
            <person name="Vollmers J."/>
            <person name="Petersen J."/>
        </authorList>
    </citation>
    <scope>NUCLEOTIDE SEQUENCE [LARGE SCALE GENOMIC DNA]</scope>
    <source>
        <strain evidence="6 8">DSM 26383</strain>
    </source>
</reference>
<dbReference type="PATRIC" id="fig|540747.5.peg.2145"/>
<proteinExistence type="inferred from homology"/>
<dbReference type="EC" id="2.3.3.16" evidence="3"/>
<dbReference type="SUPFAM" id="SSF48256">
    <property type="entry name" value="Citrate synthase"/>
    <property type="match status" value="1"/>
</dbReference>
<dbReference type="GO" id="GO:0005829">
    <property type="term" value="C:cytosol"/>
    <property type="evidence" value="ECO:0007669"/>
    <property type="project" value="TreeGrafter"/>
</dbReference>
<dbReference type="KEGG" id="rid:RIdsm_00912"/>
<evidence type="ECO:0000313" key="5">
    <source>
        <dbReference type="EMBL" id="KRS15718.1"/>
    </source>
</evidence>
<dbReference type="Pfam" id="PF00285">
    <property type="entry name" value="Citrate_synt"/>
    <property type="match status" value="1"/>
</dbReference>
<dbReference type="CDD" id="cd06100">
    <property type="entry name" value="CCL_ACL-C"/>
    <property type="match status" value="1"/>
</dbReference>
<dbReference type="GO" id="GO:0005975">
    <property type="term" value="P:carbohydrate metabolic process"/>
    <property type="evidence" value="ECO:0007669"/>
    <property type="project" value="TreeGrafter"/>
</dbReference>
<dbReference type="InterPro" id="IPR016142">
    <property type="entry name" value="Citrate_synth-like_lrg_a-sub"/>
</dbReference>
<gene>
    <name evidence="6" type="primary">citA_1</name>
    <name evidence="6" type="ORF">RIdsm_00912</name>
    <name evidence="5" type="ORF">XM52_21860</name>
</gene>
<dbReference type="GO" id="GO:0036440">
    <property type="term" value="F:citrate synthase activity"/>
    <property type="evidence" value="ECO:0007669"/>
    <property type="project" value="UniProtKB-EC"/>
</dbReference>
<dbReference type="UniPathway" id="UPA00223">
    <property type="reaction ID" value="UER00717"/>
</dbReference>
<evidence type="ECO:0000313" key="8">
    <source>
        <dbReference type="Proteomes" id="UP000325785"/>
    </source>
</evidence>
<protein>
    <recommendedName>
        <fullName evidence="3">citrate synthase (unknown stereospecificity)</fullName>
        <ecNumber evidence="3">2.3.3.16</ecNumber>
    </recommendedName>
</protein>
<dbReference type="EMBL" id="LAXI01000019">
    <property type="protein sequence ID" value="KRS15718.1"/>
    <property type="molecule type" value="Genomic_DNA"/>
</dbReference>
<evidence type="ECO:0000256" key="1">
    <source>
        <dbReference type="ARBA" id="ARBA00004751"/>
    </source>
</evidence>
<sequence>MSDKLTTEISQTTETEIRWRGQDLMTDILGKRDFAETMYLLMTGRFPEPWERQIFDACLITLMEHGLTPHAIVSRLVADSNPDQLQIAMASGLTCVGDVFAGTMEGCGRLLQEGLAADDKAQWCHDTATAYRQERRPLPGFGHPQHKPDDPRTPRLFQVAREAGATGHAIGLLEEFGTAVDTVYGRHLTINATGAIGALLLEVGIQPEIMRAIAVTSRAAGLTAHIAEEQKTRSGRRIWTLVENEFAYTGP</sequence>
<dbReference type="OrthoDB" id="9759263at2"/>
<dbReference type="GO" id="GO:0006099">
    <property type="term" value="P:tricarboxylic acid cycle"/>
    <property type="evidence" value="ECO:0007669"/>
    <property type="project" value="UniProtKB-UniPathway"/>
</dbReference>
<evidence type="ECO:0000256" key="2">
    <source>
        <dbReference type="ARBA" id="ARBA00010566"/>
    </source>
</evidence>
<keyword evidence="7" id="KW-1185">Reference proteome</keyword>
<evidence type="ECO:0000313" key="6">
    <source>
        <dbReference type="EMBL" id="QEW25127.1"/>
    </source>
</evidence>
<evidence type="ECO:0000256" key="4">
    <source>
        <dbReference type="ARBA" id="ARBA00022679"/>
    </source>
</evidence>
<dbReference type="InterPro" id="IPR016143">
    <property type="entry name" value="Citrate_synth-like_sm_a-sub"/>
</dbReference>
<dbReference type="EMBL" id="CP031598">
    <property type="protein sequence ID" value="QEW25127.1"/>
    <property type="molecule type" value="Genomic_DNA"/>
</dbReference>
<evidence type="ECO:0000313" key="7">
    <source>
        <dbReference type="Proteomes" id="UP000051401"/>
    </source>
</evidence>
<dbReference type="PANTHER" id="PTHR11739">
    <property type="entry name" value="CITRATE SYNTHASE"/>
    <property type="match status" value="1"/>
</dbReference>
<dbReference type="Gene3D" id="1.10.580.10">
    <property type="entry name" value="Citrate Synthase, domain 1"/>
    <property type="match status" value="1"/>
</dbReference>
<dbReference type="InterPro" id="IPR002020">
    <property type="entry name" value="Citrate_synthase"/>
</dbReference>